<dbReference type="InterPro" id="IPR029058">
    <property type="entry name" value="AB_hydrolase_fold"/>
</dbReference>
<keyword evidence="5" id="KW-1185">Reference proteome</keyword>
<evidence type="ECO:0000256" key="1">
    <source>
        <dbReference type="SAM" id="MobiDB-lite"/>
    </source>
</evidence>
<feature type="transmembrane region" description="Helical" evidence="2">
    <location>
        <begin position="54"/>
        <end position="80"/>
    </location>
</feature>
<dbReference type="SUPFAM" id="SSF53474">
    <property type="entry name" value="alpha/beta-Hydrolases"/>
    <property type="match status" value="1"/>
</dbReference>
<name>A0ABR3BEY4_PHYBL</name>
<protein>
    <submittedName>
        <fullName evidence="4">Alpha/Beta hydrolase protein</fullName>
    </submittedName>
</protein>
<accession>A0ABR3BEY4</accession>
<evidence type="ECO:0000256" key="2">
    <source>
        <dbReference type="SAM" id="Phobius"/>
    </source>
</evidence>
<dbReference type="InterPro" id="IPR006693">
    <property type="entry name" value="AB_hydrolase_lipase"/>
</dbReference>
<keyword evidence="2" id="KW-0812">Transmembrane</keyword>
<keyword evidence="4" id="KW-0378">Hydrolase</keyword>
<dbReference type="EMBL" id="JBCLYO010000001">
    <property type="protein sequence ID" value="KAL0097088.1"/>
    <property type="molecule type" value="Genomic_DNA"/>
</dbReference>
<organism evidence="4 5">
    <name type="scientific">Phycomyces blakesleeanus</name>
    <dbReference type="NCBI Taxonomy" id="4837"/>
    <lineage>
        <taxon>Eukaryota</taxon>
        <taxon>Fungi</taxon>
        <taxon>Fungi incertae sedis</taxon>
        <taxon>Mucoromycota</taxon>
        <taxon>Mucoromycotina</taxon>
        <taxon>Mucoromycetes</taxon>
        <taxon>Mucorales</taxon>
        <taxon>Phycomycetaceae</taxon>
        <taxon>Phycomyces</taxon>
    </lineage>
</organism>
<dbReference type="Pfam" id="PF04083">
    <property type="entry name" value="Abhydro_lipase"/>
    <property type="match status" value="1"/>
</dbReference>
<dbReference type="Gene3D" id="3.40.50.1820">
    <property type="entry name" value="alpha/beta hydrolase"/>
    <property type="match status" value="2"/>
</dbReference>
<dbReference type="PANTHER" id="PTHR11005">
    <property type="entry name" value="LYSOSOMAL ACID LIPASE-RELATED"/>
    <property type="match status" value="1"/>
</dbReference>
<sequence length="402" mass="45209">MWTTNIGSKDKPSNQKLLPSSPLSTSPLAPSSPYSYSYSSLNDKRIKRSATERLAIMSRTALSLALSCPLLLVLLTISLYKTIHRAYFVESAIDDDEPEENQPKEDIIPDEIYYASRWGYDSTLHQVVTKDGYILSMYRVSKKGVNPIVVHGLFQCSGAFVLNEEQSLAFALVDQGYDVWLGNNRSTGGLDHVSMSHKDPEYWNWGLKELGIYDCVGMVNYVRQTTGQPKVGYIGHSQGNAQAFIALSLQPEMSDCLSCFIALAPAVYSGDLPKYFQFTPRPVSSQLILDWMHGWGKRGLLLHIPDNSSEHNVSKKIPLAVFYGTADYLVDGEKLVRKLQKNHKQANLGKSTDPSIFLPMLELVHVERIDDYEHMDTIWGHDNHITTYPGIFQMLATAEWHV</sequence>
<evidence type="ECO:0000313" key="4">
    <source>
        <dbReference type="EMBL" id="KAL0097088.1"/>
    </source>
</evidence>
<keyword evidence="2" id="KW-1133">Transmembrane helix</keyword>
<gene>
    <name evidence="4" type="ORF">J3Q64DRAFT_1632489</name>
</gene>
<evidence type="ECO:0000259" key="3">
    <source>
        <dbReference type="Pfam" id="PF04083"/>
    </source>
</evidence>
<feature type="domain" description="Partial AB-hydrolase lipase" evidence="3">
    <location>
        <begin position="113"/>
        <end position="163"/>
    </location>
</feature>
<reference evidence="4 5" key="1">
    <citation type="submission" date="2024-04" db="EMBL/GenBank/DDBJ databases">
        <title>Symmetric and asymmetric DNA N6-adenine methylation regulates different biological responses in Mucorales.</title>
        <authorList>
            <consortium name="Lawrence Berkeley National Laboratory"/>
            <person name="Lax C."/>
            <person name="Mondo S.J."/>
            <person name="Osorio-Concepcion M."/>
            <person name="Muszewska A."/>
            <person name="Corrochano-Luque M."/>
            <person name="Gutierrez G."/>
            <person name="Riley R."/>
            <person name="Lipzen A."/>
            <person name="Guo J."/>
            <person name="Hundley H."/>
            <person name="Amirebrahimi M."/>
            <person name="Ng V."/>
            <person name="Lorenzo-Gutierrez D."/>
            <person name="Binder U."/>
            <person name="Yang J."/>
            <person name="Song Y."/>
            <person name="Canovas D."/>
            <person name="Navarro E."/>
            <person name="Freitag M."/>
            <person name="Gabaldon T."/>
            <person name="Grigoriev I.V."/>
            <person name="Corrochano L.M."/>
            <person name="Nicolas F.E."/>
            <person name="Garre V."/>
        </authorList>
    </citation>
    <scope>NUCLEOTIDE SEQUENCE [LARGE SCALE GENOMIC DNA]</scope>
    <source>
        <strain evidence="4 5">L51</strain>
    </source>
</reference>
<evidence type="ECO:0000313" key="5">
    <source>
        <dbReference type="Proteomes" id="UP001448207"/>
    </source>
</evidence>
<keyword evidence="2" id="KW-0472">Membrane</keyword>
<comment type="caution">
    <text evidence="4">The sequence shown here is derived from an EMBL/GenBank/DDBJ whole genome shotgun (WGS) entry which is preliminary data.</text>
</comment>
<dbReference type="Proteomes" id="UP001448207">
    <property type="component" value="Unassembled WGS sequence"/>
</dbReference>
<dbReference type="GO" id="GO:0016787">
    <property type="term" value="F:hydrolase activity"/>
    <property type="evidence" value="ECO:0007669"/>
    <property type="project" value="UniProtKB-KW"/>
</dbReference>
<feature type="compositionally biased region" description="Low complexity" evidence="1">
    <location>
        <begin position="17"/>
        <end position="39"/>
    </location>
</feature>
<feature type="region of interest" description="Disordered" evidence="1">
    <location>
        <begin position="1"/>
        <end position="39"/>
    </location>
</feature>
<proteinExistence type="predicted"/>